<reference evidence="4 5" key="1">
    <citation type="journal article" date="2018" name="ISME J.">
        <title>A methanotrophic archaeon couples anaerobic oxidation of methane to Fe(III) reduction.</title>
        <authorList>
            <person name="Cai C."/>
            <person name="Leu A.O."/>
            <person name="Xie G.J."/>
            <person name="Guo J."/>
            <person name="Feng Y."/>
            <person name="Zhao J.X."/>
            <person name="Tyson G.W."/>
            <person name="Yuan Z."/>
            <person name="Hu S."/>
        </authorList>
    </citation>
    <scope>NUCLEOTIDE SEQUENCE [LARGE SCALE GENOMIC DNA]</scope>
    <source>
        <strain evidence="4">FeB_12</strain>
    </source>
</reference>
<keyword evidence="1" id="KW-0812">Transmembrane</keyword>
<accession>A0A855X1W5</accession>
<feature type="transmembrane region" description="Helical" evidence="1">
    <location>
        <begin position="36"/>
        <end position="53"/>
    </location>
</feature>
<dbReference type="Pfam" id="PF17115">
    <property type="entry name" value="Toast_rack_N"/>
    <property type="match status" value="1"/>
</dbReference>
<feature type="transmembrane region" description="Helical" evidence="1">
    <location>
        <begin position="60"/>
        <end position="78"/>
    </location>
</feature>
<feature type="domain" description="DUF2154" evidence="2">
    <location>
        <begin position="108"/>
        <end position="189"/>
    </location>
</feature>
<name>A0A855X1W5_9BACT</name>
<dbReference type="Pfam" id="PF22570">
    <property type="entry name" value="LiaF-TM"/>
    <property type="match status" value="1"/>
</dbReference>
<dbReference type="EMBL" id="PQAP01000078">
    <property type="protein sequence ID" value="PWB72690.1"/>
    <property type="molecule type" value="Genomic_DNA"/>
</dbReference>
<evidence type="ECO:0000259" key="2">
    <source>
        <dbReference type="Pfam" id="PF17115"/>
    </source>
</evidence>
<sequence length="301" mass="33419">MTPARFRWGALLILLGLILLLRNLDVIDSNYFWTGFLIYFPILLIAIGIEKIFTRTKLQAIAYATTVLIFGGGLYLALSSGHNDVGGADFFRETSYNWNDDSAVKELHATLDLGHGNLTVRDATDELVYAQFNEMTSKPEIDRSVSDGVGNITFKGKGTRFLGGLVKIETGENADWYVSFSKVLPLVLECNGSQSDIHLNLATTPVKQLKVDADQATIYLKLGDLEKDVKVDVTGSDSDVRLRVPMNAGLRVTGISDEEYLKQVGLERHNGWFTNAGYDTMRSKIDVNLDDKQSSLSIDYY</sequence>
<gene>
    <name evidence="4" type="ORF">C3F09_06270</name>
</gene>
<protein>
    <recommendedName>
        <fullName evidence="6">DUF5668 domain-containing protein</fullName>
    </recommendedName>
</protein>
<evidence type="ECO:0000313" key="5">
    <source>
        <dbReference type="Proteomes" id="UP000250918"/>
    </source>
</evidence>
<feature type="domain" description="LiaF transmembrane" evidence="3">
    <location>
        <begin position="8"/>
        <end position="71"/>
    </location>
</feature>
<evidence type="ECO:0008006" key="6">
    <source>
        <dbReference type="Google" id="ProtNLM"/>
    </source>
</evidence>
<dbReference type="InterPro" id="IPR031346">
    <property type="entry name" value="DUF2154_N"/>
</dbReference>
<evidence type="ECO:0000313" key="4">
    <source>
        <dbReference type="EMBL" id="PWB72690.1"/>
    </source>
</evidence>
<proteinExistence type="predicted"/>
<evidence type="ECO:0000256" key="1">
    <source>
        <dbReference type="SAM" id="Phobius"/>
    </source>
</evidence>
<keyword evidence="1" id="KW-1133">Transmembrane helix</keyword>
<dbReference type="Proteomes" id="UP000250918">
    <property type="component" value="Unassembled WGS sequence"/>
</dbReference>
<keyword evidence="1" id="KW-0472">Membrane</keyword>
<organism evidence="4 5">
    <name type="scientific">candidate division GN15 bacterium</name>
    <dbReference type="NCBI Taxonomy" id="2072418"/>
    <lineage>
        <taxon>Bacteria</taxon>
        <taxon>candidate division GN15</taxon>
    </lineage>
</organism>
<comment type="caution">
    <text evidence="4">The sequence shown here is derived from an EMBL/GenBank/DDBJ whole genome shotgun (WGS) entry which is preliminary data.</text>
</comment>
<dbReference type="AlphaFoldDB" id="A0A855X1W5"/>
<evidence type="ECO:0000259" key="3">
    <source>
        <dbReference type="Pfam" id="PF22570"/>
    </source>
</evidence>
<dbReference type="InterPro" id="IPR054331">
    <property type="entry name" value="LiaF_TM"/>
</dbReference>